<keyword evidence="2" id="KW-1185">Reference proteome</keyword>
<reference evidence="1 2" key="2">
    <citation type="journal article" date="2023" name="Mol. Biol. Evol.">
        <title>Genomics of Secondarily Temperate Adaptation in the Only Non-Antarctic Icefish.</title>
        <authorList>
            <person name="Rivera-Colon A.G."/>
            <person name="Rayamajhi N."/>
            <person name="Minhas B.F."/>
            <person name="Madrigal G."/>
            <person name="Bilyk K.T."/>
            <person name="Yoon V."/>
            <person name="Hune M."/>
            <person name="Gregory S."/>
            <person name="Cheng C.H.C."/>
            <person name="Catchen J.M."/>
        </authorList>
    </citation>
    <scope>NUCLEOTIDE SEQUENCE [LARGE SCALE GENOMIC DNA]</scope>
    <source>
        <strain evidence="1">JMC-PN-2008</strain>
    </source>
</reference>
<dbReference type="EMBL" id="JAUZQC010000015">
    <property type="protein sequence ID" value="KAK5858223.1"/>
    <property type="molecule type" value="Genomic_DNA"/>
</dbReference>
<name>A0AAN8AFQ8_ELEMC</name>
<gene>
    <name evidence="1" type="ORF">PBY51_002380</name>
</gene>
<dbReference type="AlphaFoldDB" id="A0AAN8AFQ8"/>
<reference evidence="1 2" key="1">
    <citation type="journal article" date="2023" name="Genes (Basel)">
        <title>Chromosome-Level Genome Assembly and Circadian Gene Repertoire of the Patagonia Blennie Eleginops maclovinus-The Closest Ancestral Proxy of Antarctic Cryonotothenioids.</title>
        <authorList>
            <person name="Cheng C.C."/>
            <person name="Rivera-Colon A.G."/>
            <person name="Minhas B.F."/>
            <person name="Wilson L."/>
            <person name="Rayamajhi N."/>
            <person name="Vargas-Chacoff L."/>
            <person name="Catchen J.M."/>
        </authorList>
    </citation>
    <scope>NUCLEOTIDE SEQUENCE [LARGE SCALE GENOMIC DNA]</scope>
    <source>
        <strain evidence="1">JMC-PN-2008</strain>
    </source>
</reference>
<dbReference type="Proteomes" id="UP001346869">
    <property type="component" value="Unassembled WGS sequence"/>
</dbReference>
<proteinExistence type="predicted"/>
<sequence>MFQYDMAWANGQAPPPPPNLCYNEGSTGSRDGEVRLLRCEEEEEEAGRVVRGRLGIGSVARFGKVQMEPRGFHHSDC</sequence>
<comment type="caution">
    <text evidence="1">The sequence shown here is derived from an EMBL/GenBank/DDBJ whole genome shotgun (WGS) entry which is preliminary data.</text>
</comment>
<accession>A0AAN8AFQ8</accession>
<organism evidence="1 2">
    <name type="scientific">Eleginops maclovinus</name>
    <name type="common">Patagonian blennie</name>
    <name type="synonym">Eleginus maclovinus</name>
    <dbReference type="NCBI Taxonomy" id="56733"/>
    <lineage>
        <taxon>Eukaryota</taxon>
        <taxon>Metazoa</taxon>
        <taxon>Chordata</taxon>
        <taxon>Craniata</taxon>
        <taxon>Vertebrata</taxon>
        <taxon>Euteleostomi</taxon>
        <taxon>Actinopterygii</taxon>
        <taxon>Neopterygii</taxon>
        <taxon>Teleostei</taxon>
        <taxon>Neoteleostei</taxon>
        <taxon>Acanthomorphata</taxon>
        <taxon>Eupercaria</taxon>
        <taxon>Perciformes</taxon>
        <taxon>Notothenioidei</taxon>
        <taxon>Eleginopidae</taxon>
        <taxon>Eleginops</taxon>
    </lineage>
</organism>
<protein>
    <submittedName>
        <fullName evidence="1">Uncharacterized protein</fullName>
    </submittedName>
</protein>
<evidence type="ECO:0000313" key="1">
    <source>
        <dbReference type="EMBL" id="KAK5858223.1"/>
    </source>
</evidence>
<evidence type="ECO:0000313" key="2">
    <source>
        <dbReference type="Proteomes" id="UP001346869"/>
    </source>
</evidence>